<dbReference type="AlphaFoldDB" id="A0AAD6B7C3"/>
<name>A0AAD6B7C3_9TELE</name>
<protein>
    <submittedName>
        <fullName evidence="2">Uncharacterized protein</fullName>
    </submittedName>
</protein>
<sequence>MWPFEAVEDFMHPSVRKRRVEQNSSGGEEEGRSRGRLTDGLSSSSLAPTCVSQVSCLLSETSDSRQGWHDQRAGPCWTGQPSVLWRDRHVAVISL</sequence>
<evidence type="ECO:0000256" key="1">
    <source>
        <dbReference type="SAM" id="MobiDB-lite"/>
    </source>
</evidence>
<feature type="region of interest" description="Disordered" evidence="1">
    <location>
        <begin position="15"/>
        <end position="46"/>
    </location>
</feature>
<dbReference type="Proteomes" id="UP001219934">
    <property type="component" value="Unassembled WGS sequence"/>
</dbReference>
<organism evidence="2 3">
    <name type="scientific">Pogonophryne albipinna</name>
    <dbReference type="NCBI Taxonomy" id="1090488"/>
    <lineage>
        <taxon>Eukaryota</taxon>
        <taxon>Metazoa</taxon>
        <taxon>Chordata</taxon>
        <taxon>Craniata</taxon>
        <taxon>Vertebrata</taxon>
        <taxon>Euteleostomi</taxon>
        <taxon>Actinopterygii</taxon>
        <taxon>Neopterygii</taxon>
        <taxon>Teleostei</taxon>
        <taxon>Neoteleostei</taxon>
        <taxon>Acanthomorphata</taxon>
        <taxon>Eupercaria</taxon>
        <taxon>Perciformes</taxon>
        <taxon>Notothenioidei</taxon>
        <taxon>Pogonophryne</taxon>
    </lineage>
</organism>
<evidence type="ECO:0000313" key="2">
    <source>
        <dbReference type="EMBL" id="KAJ4938168.1"/>
    </source>
</evidence>
<comment type="caution">
    <text evidence="2">The sequence shown here is derived from an EMBL/GenBank/DDBJ whole genome shotgun (WGS) entry which is preliminary data.</text>
</comment>
<keyword evidence="3" id="KW-1185">Reference proteome</keyword>
<dbReference type="EMBL" id="JAPTMU010000009">
    <property type="protein sequence ID" value="KAJ4938168.1"/>
    <property type="molecule type" value="Genomic_DNA"/>
</dbReference>
<gene>
    <name evidence="2" type="ORF">JOQ06_002794</name>
</gene>
<reference evidence="2" key="1">
    <citation type="submission" date="2022-11" db="EMBL/GenBank/DDBJ databases">
        <title>Chromosome-level genome of Pogonophryne albipinna.</title>
        <authorList>
            <person name="Jo E."/>
        </authorList>
    </citation>
    <scope>NUCLEOTIDE SEQUENCE</scope>
    <source>
        <strain evidence="2">SGF0006</strain>
        <tissue evidence="2">Muscle</tissue>
    </source>
</reference>
<evidence type="ECO:0000313" key="3">
    <source>
        <dbReference type="Proteomes" id="UP001219934"/>
    </source>
</evidence>
<accession>A0AAD6B7C3</accession>
<proteinExistence type="predicted"/>